<dbReference type="OrthoDB" id="870356at2"/>
<evidence type="ECO:0000313" key="3">
    <source>
        <dbReference type="Proteomes" id="UP000228535"/>
    </source>
</evidence>
<proteinExistence type="predicted"/>
<dbReference type="Proteomes" id="UP000228535">
    <property type="component" value="Unassembled WGS sequence"/>
</dbReference>
<evidence type="ECO:0000256" key="1">
    <source>
        <dbReference type="SAM" id="SignalP"/>
    </source>
</evidence>
<dbReference type="AlphaFoldDB" id="A0A2M9BRG1"/>
<comment type="caution">
    <text evidence="2">The sequence shown here is derived from an EMBL/GenBank/DDBJ whole genome shotgun (WGS) entry which is preliminary data.</text>
</comment>
<dbReference type="EMBL" id="PGFA01000001">
    <property type="protein sequence ID" value="PJJ60531.1"/>
    <property type="molecule type" value="Genomic_DNA"/>
</dbReference>
<evidence type="ECO:0000313" key="2">
    <source>
        <dbReference type="EMBL" id="PJJ60531.1"/>
    </source>
</evidence>
<accession>A0A2M9BRG1</accession>
<keyword evidence="3" id="KW-1185">Reference proteome</keyword>
<gene>
    <name evidence="2" type="ORF">CLV45_1960</name>
</gene>
<keyword evidence="1" id="KW-0732">Signal</keyword>
<feature type="signal peptide" evidence="1">
    <location>
        <begin position="1"/>
        <end position="22"/>
    </location>
</feature>
<organism evidence="2 3">
    <name type="scientific">Hymenobacter chitinivorans DSM 11115</name>
    <dbReference type="NCBI Taxonomy" id="1121954"/>
    <lineage>
        <taxon>Bacteria</taxon>
        <taxon>Pseudomonadati</taxon>
        <taxon>Bacteroidota</taxon>
        <taxon>Cytophagia</taxon>
        <taxon>Cytophagales</taxon>
        <taxon>Hymenobacteraceae</taxon>
        <taxon>Hymenobacter</taxon>
    </lineage>
</organism>
<name>A0A2M9BRG1_9BACT</name>
<reference evidence="2 3" key="1">
    <citation type="submission" date="2017-11" db="EMBL/GenBank/DDBJ databases">
        <title>Genomic Encyclopedia of Archaeal and Bacterial Type Strains, Phase II (KMG-II): From Individual Species to Whole Genera.</title>
        <authorList>
            <person name="Goeker M."/>
        </authorList>
    </citation>
    <scope>NUCLEOTIDE SEQUENCE [LARGE SCALE GENOMIC DNA]</scope>
    <source>
        <strain evidence="2 3">DSM 11115</strain>
    </source>
</reference>
<protein>
    <submittedName>
        <fullName evidence="2">Uncharacterized protein</fullName>
    </submittedName>
</protein>
<sequence>MRISTLLLAGALFTGLSFTARAQAYTDPGTYNNAIVAEQLIMQKKCLRYISKSAHSENERKIEARRQDVVAQNKASLAKISHMPGYKGNTEFRDRAKAAFQQMLNVYSVDYQKVNTLAVGRSKSLEAMQRYFDALEAAENKLEVAGDSVQAAQQRFATRFNLTMTEDREARKMNEVIRQVSEVNTYQHKIFLAYFRLERANAQLTDGLNAQDAKRFEAARLALEAETDKTLAELDAIPAFRGKDTQYRDAVRDYAKFYVIWSGNQFKKMTELLEQKDRLTKTDADAFNGYINAYNKQNHKLLEAYNNAGNAFQAAYIPVFND</sequence>
<feature type="chain" id="PRO_5014780005" evidence="1">
    <location>
        <begin position="23"/>
        <end position="322"/>
    </location>
</feature>
<dbReference type="RefSeq" id="WP_100336176.1">
    <property type="nucleotide sequence ID" value="NZ_PGFA01000001.1"/>
</dbReference>